<dbReference type="PROSITE" id="PS51257">
    <property type="entry name" value="PROKAR_LIPOPROTEIN"/>
    <property type="match status" value="1"/>
</dbReference>
<dbReference type="OrthoDB" id="8594288at2"/>
<dbReference type="EMBL" id="PZKC01000032">
    <property type="protein sequence ID" value="PTD94936.1"/>
    <property type="molecule type" value="Genomic_DNA"/>
</dbReference>
<proteinExistence type="predicted"/>
<keyword evidence="1" id="KW-0732">Signal</keyword>
<feature type="chain" id="PRO_5015420330" evidence="1">
    <location>
        <begin position="22"/>
        <end position="137"/>
    </location>
</feature>
<feature type="signal peptide" evidence="1">
    <location>
        <begin position="1"/>
        <end position="21"/>
    </location>
</feature>
<evidence type="ECO:0000313" key="3">
    <source>
        <dbReference type="Proteomes" id="UP000241193"/>
    </source>
</evidence>
<keyword evidence="3" id="KW-1185">Reference proteome</keyword>
<gene>
    <name evidence="2" type="ORF">C8261_17045</name>
</gene>
<evidence type="ECO:0000313" key="2">
    <source>
        <dbReference type="EMBL" id="PTD94936.1"/>
    </source>
</evidence>
<name>A0A2T4IB34_9RHOO</name>
<organism evidence="2 3">
    <name type="scientific">Pseudothauera lacus</name>
    <dbReference type="NCBI Taxonomy" id="2136175"/>
    <lineage>
        <taxon>Bacteria</taxon>
        <taxon>Pseudomonadati</taxon>
        <taxon>Pseudomonadota</taxon>
        <taxon>Betaproteobacteria</taxon>
        <taxon>Rhodocyclales</taxon>
        <taxon>Zoogloeaceae</taxon>
        <taxon>Pseudothauera</taxon>
    </lineage>
</organism>
<dbReference type="AlphaFoldDB" id="A0A2T4IB34"/>
<protein>
    <submittedName>
        <fullName evidence="2">Uncharacterized protein</fullName>
    </submittedName>
</protein>
<dbReference type="RefSeq" id="WP_107494922.1">
    <property type="nucleotide sequence ID" value="NZ_PZKC01000032.1"/>
</dbReference>
<comment type="caution">
    <text evidence="2">The sequence shown here is derived from an EMBL/GenBank/DDBJ whole genome shotgun (WGS) entry which is preliminary data.</text>
</comment>
<reference evidence="2 3" key="2">
    <citation type="submission" date="2018-04" db="EMBL/GenBank/DDBJ databases">
        <title>Thauera lacus sp. nov., isolated from an saline lake in Inner Mongolia, China.</title>
        <authorList>
            <person name="Liang Q.-Y."/>
        </authorList>
    </citation>
    <scope>NUCLEOTIDE SEQUENCE [LARGE SCALE GENOMIC DNA]</scope>
    <source>
        <strain evidence="2 3">D20</strain>
    </source>
</reference>
<accession>A0A2T4IB34</accession>
<evidence type="ECO:0000256" key="1">
    <source>
        <dbReference type="SAM" id="SignalP"/>
    </source>
</evidence>
<reference evidence="2 3" key="1">
    <citation type="submission" date="2018-03" db="EMBL/GenBank/DDBJ databases">
        <authorList>
            <person name="Keele B.F."/>
        </authorList>
    </citation>
    <scope>NUCLEOTIDE SEQUENCE [LARGE SCALE GENOMIC DNA]</scope>
    <source>
        <strain evidence="2 3">D20</strain>
    </source>
</reference>
<sequence>MKHTIIASILTLASFACSAQANLLVGKFGHGYSKLKGTPVWEVTMTGNQLNLVTLNAEEPTQPTHELSDAERRRFWQAMWWPEETSITATCVGNSKEVLCHVPSQTRNNIGGLKSQTSDYFYFDPIVGLMEIMRISN</sequence>
<dbReference type="Proteomes" id="UP000241193">
    <property type="component" value="Unassembled WGS sequence"/>
</dbReference>